<dbReference type="InterPro" id="IPR020583">
    <property type="entry name" value="Inositol_monoP_metal-BS"/>
</dbReference>
<dbReference type="GO" id="GO:0007165">
    <property type="term" value="P:signal transduction"/>
    <property type="evidence" value="ECO:0007669"/>
    <property type="project" value="TreeGrafter"/>
</dbReference>
<feature type="binding site" evidence="7">
    <location>
        <position position="66"/>
    </location>
    <ligand>
        <name>Mg(2+)</name>
        <dbReference type="ChEBI" id="CHEBI:18420"/>
        <label>1</label>
        <note>catalytic</note>
    </ligand>
</feature>
<dbReference type="CDD" id="cd01639">
    <property type="entry name" value="IMPase"/>
    <property type="match status" value="1"/>
</dbReference>
<dbReference type="GO" id="GO:0046854">
    <property type="term" value="P:phosphatidylinositol phosphate biosynthetic process"/>
    <property type="evidence" value="ECO:0007669"/>
    <property type="project" value="InterPro"/>
</dbReference>
<dbReference type="PRINTS" id="PR01959">
    <property type="entry name" value="SBIMPHPHTASE"/>
</dbReference>
<evidence type="ECO:0000256" key="8">
    <source>
        <dbReference type="RuleBase" id="RU364068"/>
    </source>
</evidence>
<evidence type="ECO:0000256" key="7">
    <source>
        <dbReference type="PIRSR" id="PIRSR600760-2"/>
    </source>
</evidence>
<dbReference type="PROSITE" id="PS00629">
    <property type="entry name" value="IMP_1"/>
    <property type="match status" value="1"/>
</dbReference>
<evidence type="ECO:0000313" key="10">
    <source>
        <dbReference type="Proteomes" id="UP000317171"/>
    </source>
</evidence>
<dbReference type="Pfam" id="PF00459">
    <property type="entry name" value="Inositol_P"/>
    <property type="match status" value="1"/>
</dbReference>
<comment type="cofactor">
    <cofactor evidence="2 7 8">
        <name>Mg(2+)</name>
        <dbReference type="ChEBI" id="CHEBI:18420"/>
    </cofactor>
</comment>
<sequence length="261" mass="28471">MNSTELIDAAETAARLGAKCLLDWIDEFRVSEKGRSDLVTDADFASQTAIVNHISERFPLHHMLGEEGLTHEEGDSDYRWVIDPLDGTSNYVHGFPYYCVSIGLEHQGELILGVVYDPNRDEMFSAFHGEGARLNGEPIETSRIPSLDQAMLVASLPVGTTGQDIAVDRFLRVLPEAQTLQRTGSAALNLCYVSAGRIEGYWSSNLKPWDMAAGVLICREAGGAVTSIENANFSIETPSILATNGTNIHTELQTLLTGPLF</sequence>
<dbReference type="Proteomes" id="UP000317171">
    <property type="component" value="Chromosome"/>
</dbReference>
<dbReference type="EC" id="3.1.3.25" evidence="8"/>
<comment type="catalytic activity">
    <reaction evidence="1 8">
        <text>a myo-inositol phosphate + H2O = myo-inositol + phosphate</text>
        <dbReference type="Rhea" id="RHEA:24056"/>
        <dbReference type="ChEBI" id="CHEBI:15377"/>
        <dbReference type="ChEBI" id="CHEBI:17268"/>
        <dbReference type="ChEBI" id="CHEBI:43474"/>
        <dbReference type="ChEBI" id="CHEBI:84139"/>
        <dbReference type="EC" id="3.1.3.25"/>
    </reaction>
</comment>
<evidence type="ECO:0000256" key="6">
    <source>
        <dbReference type="ARBA" id="ARBA00022842"/>
    </source>
</evidence>
<proteinExistence type="inferred from homology"/>
<reference evidence="9 10" key="1">
    <citation type="submission" date="2019-02" db="EMBL/GenBank/DDBJ databases">
        <title>Deep-cultivation of Planctomycetes and their phenomic and genomic characterization uncovers novel biology.</title>
        <authorList>
            <person name="Wiegand S."/>
            <person name="Jogler M."/>
            <person name="Boedeker C."/>
            <person name="Pinto D."/>
            <person name="Vollmers J."/>
            <person name="Rivas-Marin E."/>
            <person name="Kohn T."/>
            <person name="Peeters S.H."/>
            <person name="Heuer A."/>
            <person name="Rast P."/>
            <person name="Oberbeckmann S."/>
            <person name="Bunk B."/>
            <person name="Jeske O."/>
            <person name="Meyerdierks A."/>
            <person name="Storesund J.E."/>
            <person name="Kallscheuer N."/>
            <person name="Luecker S."/>
            <person name="Lage O.M."/>
            <person name="Pohl T."/>
            <person name="Merkel B.J."/>
            <person name="Hornburger P."/>
            <person name="Mueller R.-W."/>
            <person name="Bruemmer F."/>
            <person name="Labrenz M."/>
            <person name="Spormann A.M."/>
            <person name="Op den Camp H."/>
            <person name="Overmann J."/>
            <person name="Amann R."/>
            <person name="Jetten M.S.M."/>
            <person name="Mascher T."/>
            <person name="Medema M.H."/>
            <person name="Devos D.P."/>
            <person name="Kaster A.-K."/>
            <person name="Ovreas L."/>
            <person name="Rohde M."/>
            <person name="Galperin M.Y."/>
            <person name="Jogler C."/>
        </authorList>
    </citation>
    <scope>NUCLEOTIDE SEQUENCE [LARGE SCALE GENOMIC DNA]</scope>
    <source>
        <strain evidence="9 10">Pan241w</strain>
    </source>
</reference>
<dbReference type="PANTHER" id="PTHR20854">
    <property type="entry name" value="INOSITOL MONOPHOSPHATASE"/>
    <property type="match status" value="1"/>
</dbReference>
<feature type="binding site" evidence="7">
    <location>
        <position position="83"/>
    </location>
    <ligand>
        <name>Mg(2+)</name>
        <dbReference type="ChEBI" id="CHEBI:18420"/>
        <label>1</label>
        <note>catalytic</note>
    </ligand>
</feature>
<dbReference type="RefSeq" id="WP_145212323.1">
    <property type="nucleotide sequence ID" value="NZ_CP036269.1"/>
</dbReference>
<evidence type="ECO:0000256" key="4">
    <source>
        <dbReference type="ARBA" id="ARBA00022723"/>
    </source>
</evidence>
<gene>
    <name evidence="9" type="primary">suhB</name>
    <name evidence="9" type="ORF">Pan241w_12250</name>
</gene>
<keyword evidence="10" id="KW-1185">Reference proteome</keyword>
<dbReference type="SUPFAM" id="SSF56655">
    <property type="entry name" value="Carbohydrate phosphatase"/>
    <property type="match status" value="1"/>
</dbReference>
<dbReference type="InterPro" id="IPR022337">
    <property type="entry name" value="Inositol_monophosphatase_SuhB"/>
</dbReference>
<dbReference type="OrthoDB" id="9772456at2"/>
<evidence type="ECO:0000313" key="9">
    <source>
        <dbReference type="EMBL" id="QDT41165.1"/>
    </source>
</evidence>
<dbReference type="Gene3D" id="3.40.190.80">
    <property type="match status" value="1"/>
</dbReference>
<keyword evidence="4 7" id="KW-0479">Metal-binding</keyword>
<evidence type="ECO:0000256" key="2">
    <source>
        <dbReference type="ARBA" id="ARBA00001946"/>
    </source>
</evidence>
<dbReference type="PROSITE" id="PS00630">
    <property type="entry name" value="IMP_2"/>
    <property type="match status" value="1"/>
</dbReference>
<dbReference type="PRINTS" id="PR00377">
    <property type="entry name" value="IMPHPHTASES"/>
</dbReference>
<protein>
    <recommendedName>
        <fullName evidence="8">Inositol-1-monophosphatase</fullName>
        <ecNumber evidence="8">3.1.3.25</ecNumber>
    </recommendedName>
</protein>
<dbReference type="FunFam" id="3.30.540.10:FF:000003">
    <property type="entry name" value="Inositol-1-monophosphatase"/>
    <property type="match status" value="1"/>
</dbReference>
<keyword evidence="6 7" id="KW-0460">Magnesium</keyword>
<dbReference type="EMBL" id="CP036269">
    <property type="protein sequence ID" value="QDT41165.1"/>
    <property type="molecule type" value="Genomic_DNA"/>
</dbReference>
<feature type="binding site" evidence="7">
    <location>
        <position position="210"/>
    </location>
    <ligand>
        <name>Mg(2+)</name>
        <dbReference type="ChEBI" id="CHEBI:18420"/>
        <label>1</label>
        <note>catalytic</note>
    </ligand>
</feature>
<keyword evidence="5 8" id="KW-0378">Hydrolase</keyword>
<dbReference type="AlphaFoldDB" id="A0A517RBA2"/>
<dbReference type="GO" id="GO:0006020">
    <property type="term" value="P:inositol metabolic process"/>
    <property type="evidence" value="ECO:0007669"/>
    <property type="project" value="TreeGrafter"/>
</dbReference>
<dbReference type="PANTHER" id="PTHR20854:SF4">
    <property type="entry name" value="INOSITOL-1-MONOPHOSPHATASE-RELATED"/>
    <property type="match status" value="1"/>
</dbReference>
<dbReference type="InterPro" id="IPR000760">
    <property type="entry name" value="Inositol_monophosphatase-like"/>
</dbReference>
<feature type="binding site" evidence="7">
    <location>
        <position position="85"/>
    </location>
    <ligand>
        <name>Mg(2+)</name>
        <dbReference type="ChEBI" id="CHEBI:18420"/>
        <label>1</label>
        <note>catalytic</note>
    </ligand>
</feature>
<evidence type="ECO:0000256" key="5">
    <source>
        <dbReference type="ARBA" id="ARBA00022801"/>
    </source>
</evidence>
<name>A0A517RBA2_9PLAN</name>
<organism evidence="9 10">
    <name type="scientific">Gimesia alba</name>
    <dbReference type="NCBI Taxonomy" id="2527973"/>
    <lineage>
        <taxon>Bacteria</taxon>
        <taxon>Pseudomonadati</taxon>
        <taxon>Planctomycetota</taxon>
        <taxon>Planctomycetia</taxon>
        <taxon>Planctomycetales</taxon>
        <taxon>Planctomycetaceae</taxon>
        <taxon>Gimesia</taxon>
    </lineage>
</organism>
<feature type="binding site" evidence="7">
    <location>
        <position position="86"/>
    </location>
    <ligand>
        <name>Mg(2+)</name>
        <dbReference type="ChEBI" id="CHEBI:18420"/>
        <label>1</label>
        <note>catalytic</note>
    </ligand>
</feature>
<accession>A0A517RBA2</accession>
<evidence type="ECO:0000256" key="3">
    <source>
        <dbReference type="ARBA" id="ARBA00009759"/>
    </source>
</evidence>
<dbReference type="InterPro" id="IPR033942">
    <property type="entry name" value="IMPase"/>
</dbReference>
<dbReference type="Gene3D" id="3.30.540.10">
    <property type="entry name" value="Fructose-1,6-Bisphosphatase, subunit A, domain 1"/>
    <property type="match status" value="1"/>
</dbReference>
<dbReference type="GO" id="GO:0046872">
    <property type="term" value="F:metal ion binding"/>
    <property type="evidence" value="ECO:0007669"/>
    <property type="project" value="UniProtKB-KW"/>
</dbReference>
<evidence type="ECO:0000256" key="1">
    <source>
        <dbReference type="ARBA" id="ARBA00001033"/>
    </source>
</evidence>
<comment type="similarity">
    <text evidence="3 8">Belongs to the inositol monophosphatase superfamily.</text>
</comment>
<dbReference type="KEGG" id="gaz:Pan241w_12250"/>
<dbReference type="GO" id="GO:0008934">
    <property type="term" value="F:inositol monophosphate 1-phosphatase activity"/>
    <property type="evidence" value="ECO:0007669"/>
    <property type="project" value="InterPro"/>
</dbReference>
<dbReference type="InterPro" id="IPR020550">
    <property type="entry name" value="Inositol_monophosphatase_CS"/>
</dbReference>